<gene>
    <name evidence="1" type="ORF">WP8S17C03_38560</name>
</gene>
<reference evidence="1 2" key="1">
    <citation type="submission" date="2019-12" db="EMBL/GenBank/DDBJ databases">
        <title>complete genome sequences of Pseudomonas otitidis str. WP8-S17-CRE-03 isolated from wastewater treatment plant effluent.</title>
        <authorList>
            <person name="Sekizuka T."/>
            <person name="Itokawa K."/>
            <person name="Yatsu K."/>
            <person name="Inamine Y."/>
            <person name="Kuroda M."/>
        </authorList>
    </citation>
    <scope>NUCLEOTIDE SEQUENCE [LARGE SCALE GENOMIC DNA]</scope>
    <source>
        <strain evidence="1 2">WP8-S17-CRE-03</strain>
    </source>
</reference>
<dbReference type="Proteomes" id="UP000515591">
    <property type="component" value="Chromosome"/>
</dbReference>
<dbReference type="AlphaFoldDB" id="A0A1I0TDK1"/>
<name>A0A1I0TDK1_9GAMM</name>
<sequence length="145" mass="16731">MTLWLVVFLLLAVLSPLVWLLPSKGQRGRMDLRMQARRMGLAMQLARQEWPHWLPVEPPPSCAQFHRARRRGAEGAWTYWQVAPGQWVNQWREPLEDPVLLGCFAGLPADVYKIETTPQMVALYWGERGTAEDLQRIAEVLRAID</sequence>
<evidence type="ECO:0000313" key="2">
    <source>
        <dbReference type="Proteomes" id="UP000515591"/>
    </source>
</evidence>
<evidence type="ECO:0000313" key="1">
    <source>
        <dbReference type="EMBL" id="BBT17807.1"/>
    </source>
</evidence>
<dbReference type="EMBL" id="AP022213">
    <property type="protein sequence ID" value="BBT17807.1"/>
    <property type="molecule type" value="Genomic_DNA"/>
</dbReference>
<protein>
    <submittedName>
        <fullName evidence="1">Uncharacterized protein</fullName>
    </submittedName>
</protein>
<organism evidence="1 2">
    <name type="scientific">Metapseudomonas otitidis</name>
    <dbReference type="NCBI Taxonomy" id="319939"/>
    <lineage>
        <taxon>Bacteria</taxon>
        <taxon>Pseudomonadati</taxon>
        <taxon>Pseudomonadota</taxon>
        <taxon>Gammaproteobacteria</taxon>
        <taxon>Pseudomonadales</taxon>
        <taxon>Pseudomonadaceae</taxon>
        <taxon>Metapseudomonas</taxon>
    </lineage>
</organism>
<dbReference type="RefSeq" id="WP_044405075.1">
    <property type="nucleotide sequence ID" value="NZ_AP022213.1"/>
</dbReference>
<accession>A0A1I0TDK1</accession>
<proteinExistence type="predicted"/>